<keyword evidence="2" id="KW-0812">Transmembrane</keyword>
<evidence type="ECO:0000256" key="1">
    <source>
        <dbReference type="SAM" id="MobiDB-lite"/>
    </source>
</evidence>
<keyword evidence="2" id="KW-1133">Transmembrane helix</keyword>
<name>A0A0C2JT87_9ACTN</name>
<dbReference type="EMBL" id="JROO01000006">
    <property type="protein sequence ID" value="KII00043.1"/>
    <property type="molecule type" value="Genomic_DNA"/>
</dbReference>
<feature type="transmembrane region" description="Helical" evidence="2">
    <location>
        <begin position="6"/>
        <end position="25"/>
    </location>
</feature>
<keyword evidence="2" id="KW-0472">Membrane</keyword>
<dbReference type="Proteomes" id="UP000031675">
    <property type="component" value="Unassembled WGS sequence"/>
</dbReference>
<feature type="region of interest" description="Disordered" evidence="1">
    <location>
        <begin position="181"/>
        <end position="203"/>
    </location>
</feature>
<dbReference type="STRING" id="183763.LP52_03630"/>
<evidence type="ECO:0000313" key="4">
    <source>
        <dbReference type="Proteomes" id="UP000031675"/>
    </source>
</evidence>
<feature type="compositionally biased region" description="Low complexity" evidence="1">
    <location>
        <begin position="185"/>
        <end position="203"/>
    </location>
</feature>
<feature type="transmembrane region" description="Helical" evidence="2">
    <location>
        <begin position="32"/>
        <end position="51"/>
    </location>
</feature>
<sequence>MNTVLLALAVDVVAIVVLACAIYYRRHRRADLMFAYIALNTGIFAVCTLLMAQQAGLALGFGLFGVLSIIRLRSDEISQREVGYYFIALALGLVNALGADSLLVMAGLDLLLLGTMYAADHPALTGRARRRVIVLDVVHEDDTALRADLERRLRAPVRRMVVERVDYVRETMVVDVRYRASDPQGSARPGTAGRPAARPEVLR</sequence>
<dbReference type="AlphaFoldDB" id="A0A0C2JT87"/>
<organism evidence="3 4">
    <name type="scientific">Streptomonospora alba</name>
    <dbReference type="NCBI Taxonomy" id="183763"/>
    <lineage>
        <taxon>Bacteria</taxon>
        <taxon>Bacillati</taxon>
        <taxon>Actinomycetota</taxon>
        <taxon>Actinomycetes</taxon>
        <taxon>Streptosporangiales</taxon>
        <taxon>Nocardiopsidaceae</taxon>
        <taxon>Streptomonospora</taxon>
    </lineage>
</organism>
<reference evidence="4" key="1">
    <citation type="journal article" date="2015" name="Chem. Biol.">
        <title>Structure, bioactivity, and resistance mechanism of streptomonomicin, an unusual lasso Peptide from an understudied halophilic actinomycete.</title>
        <authorList>
            <person name="Metelev M."/>
            <person name="Tietz J.I."/>
            <person name="Melby J.O."/>
            <person name="Blair P.M."/>
            <person name="Zhu L."/>
            <person name="Livnat I."/>
            <person name="Severinov K."/>
            <person name="Mitchell D.A."/>
        </authorList>
    </citation>
    <scope>NUCLEOTIDE SEQUENCE [LARGE SCALE GENOMIC DNA]</scope>
    <source>
        <strain evidence="4">YIM 90003</strain>
    </source>
</reference>
<evidence type="ECO:0000313" key="3">
    <source>
        <dbReference type="EMBL" id="KII00043.1"/>
    </source>
</evidence>
<accession>A0A0C2JT87</accession>
<protein>
    <submittedName>
        <fullName evidence="3">Permease</fullName>
    </submittedName>
</protein>
<dbReference type="Pfam" id="PF16316">
    <property type="entry name" value="DUF4956"/>
    <property type="match status" value="1"/>
</dbReference>
<evidence type="ECO:0000256" key="2">
    <source>
        <dbReference type="SAM" id="Phobius"/>
    </source>
</evidence>
<feature type="transmembrane region" description="Helical" evidence="2">
    <location>
        <begin position="57"/>
        <end position="72"/>
    </location>
</feature>
<comment type="caution">
    <text evidence="3">The sequence shown here is derived from an EMBL/GenBank/DDBJ whole genome shotgun (WGS) entry which is preliminary data.</text>
</comment>
<dbReference type="RefSeq" id="WP_040270943.1">
    <property type="nucleotide sequence ID" value="NZ_JROO01000006.1"/>
</dbReference>
<feature type="transmembrane region" description="Helical" evidence="2">
    <location>
        <begin position="84"/>
        <end position="108"/>
    </location>
</feature>
<keyword evidence="4" id="KW-1185">Reference proteome</keyword>
<dbReference type="InterPro" id="IPR032531">
    <property type="entry name" value="DUF4956"/>
</dbReference>
<proteinExistence type="predicted"/>
<gene>
    <name evidence="3" type="ORF">LP52_03630</name>
</gene>